<accession>A0A8H7F797</accession>
<comment type="caution">
    <text evidence="2">The sequence shown here is derived from an EMBL/GenBank/DDBJ whole genome shotgun (WGS) entry which is preliminary data.</text>
</comment>
<gene>
    <name evidence="2" type="ORF">Agabi119p4_1487</name>
</gene>
<feature type="transmembrane region" description="Helical" evidence="1">
    <location>
        <begin position="278"/>
        <end position="295"/>
    </location>
</feature>
<feature type="transmembrane region" description="Helical" evidence="1">
    <location>
        <begin position="195"/>
        <end position="221"/>
    </location>
</feature>
<evidence type="ECO:0000313" key="3">
    <source>
        <dbReference type="Proteomes" id="UP000629468"/>
    </source>
</evidence>
<name>A0A8H7F797_AGABI</name>
<evidence type="ECO:0000256" key="1">
    <source>
        <dbReference type="SAM" id="Phobius"/>
    </source>
</evidence>
<sequence>MEEYKNRPGKQIFTASMIDYIPSTLDKALTLISLTTVVGVLFTFSFILYCLCACLLYSWLRNPDGKRQTVSTFILASVIIICASMDVALNNQYARILYVDYGSLPGGPLGHLAQEHASTTLHISGLSGFIAGKLTLGVLLWRIWVVYSGTRCAIPINILASILYLANVVTGILQVAFIWPPRVAELPYITRTLDLVIVIGLSVAEASEIMMTLMIITRLMLIRQKHIRLMGKTDISTQYLGIAAMLTESYALCTPWNIGYLIAYILRNPPAHNFFGRTGTQIGILSYFLTLYRVFSGRAWDRQTQTKLSTLRWEHRSTQLTGDDNSDMEDVDNMEASPPTFSSRPNIQVWLSIGVWK</sequence>
<feature type="transmembrane region" description="Helical" evidence="1">
    <location>
        <begin position="31"/>
        <end position="57"/>
    </location>
</feature>
<keyword evidence="1" id="KW-0472">Membrane</keyword>
<keyword evidence="1" id="KW-1133">Transmembrane helix</keyword>
<evidence type="ECO:0000313" key="2">
    <source>
        <dbReference type="EMBL" id="KAF7782111.1"/>
    </source>
</evidence>
<feature type="transmembrane region" description="Helical" evidence="1">
    <location>
        <begin position="156"/>
        <end position="179"/>
    </location>
</feature>
<dbReference type="Proteomes" id="UP000629468">
    <property type="component" value="Unassembled WGS sequence"/>
</dbReference>
<proteinExistence type="predicted"/>
<feature type="transmembrane region" description="Helical" evidence="1">
    <location>
        <begin position="242"/>
        <end position="266"/>
    </location>
</feature>
<keyword evidence="1" id="KW-0812">Transmembrane</keyword>
<dbReference type="EMBL" id="JABXXO010000003">
    <property type="protein sequence ID" value="KAF7782111.1"/>
    <property type="molecule type" value="Genomic_DNA"/>
</dbReference>
<dbReference type="AlphaFoldDB" id="A0A8H7F797"/>
<feature type="transmembrane region" description="Helical" evidence="1">
    <location>
        <begin position="121"/>
        <end position="144"/>
    </location>
</feature>
<feature type="transmembrane region" description="Helical" evidence="1">
    <location>
        <begin position="69"/>
        <end position="89"/>
    </location>
</feature>
<reference evidence="2 3" key="1">
    <citation type="journal article" name="Sci. Rep.">
        <title>Telomere-to-telomere assembled and centromere annotated genomes of the two main subspecies of the button mushroom Agaricus bisporus reveal especially polymorphic chromosome ends.</title>
        <authorList>
            <person name="Sonnenberg A.S.M."/>
            <person name="Sedaghat-Telgerd N."/>
            <person name="Lavrijssen B."/>
            <person name="Ohm R.A."/>
            <person name="Hendrickx P.M."/>
            <person name="Scholtmeijer K."/>
            <person name="Baars J.J.P."/>
            <person name="van Peer A."/>
        </authorList>
    </citation>
    <scope>NUCLEOTIDE SEQUENCE [LARGE SCALE GENOMIC DNA]</scope>
    <source>
        <strain evidence="2 3">H119_p4</strain>
    </source>
</reference>
<organism evidence="2 3">
    <name type="scientific">Agaricus bisporus var. burnettii</name>
    <dbReference type="NCBI Taxonomy" id="192524"/>
    <lineage>
        <taxon>Eukaryota</taxon>
        <taxon>Fungi</taxon>
        <taxon>Dikarya</taxon>
        <taxon>Basidiomycota</taxon>
        <taxon>Agaricomycotina</taxon>
        <taxon>Agaricomycetes</taxon>
        <taxon>Agaricomycetidae</taxon>
        <taxon>Agaricales</taxon>
        <taxon>Agaricineae</taxon>
        <taxon>Agaricaceae</taxon>
        <taxon>Agaricus</taxon>
    </lineage>
</organism>
<protein>
    <submittedName>
        <fullName evidence="2">Uncharacterized protein</fullName>
    </submittedName>
</protein>